<gene>
    <name evidence="1" type="ORF">EZS28_007141</name>
</gene>
<dbReference type="EMBL" id="SNRW01001204">
    <property type="protein sequence ID" value="KAA6397336.1"/>
    <property type="molecule type" value="Genomic_DNA"/>
</dbReference>
<dbReference type="OrthoDB" id="10042427at2759"/>
<dbReference type="Gene3D" id="3.30.420.10">
    <property type="entry name" value="Ribonuclease H-like superfamily/Ribonuclease H"/>
    <property type="match status" value="1"/>
</dbReference>
<evidence type="ECO:0000313" key="1">
    <source>
        <dbReference type="EMBL" id="KAA6397336.1"/>
    </source>
</evidence>
<comment type="caution">
    <text evidence="1">The sequence shown here is derived from an EMBL/GenBank/DDBJ whole genome shotgun (WGS) entry which is preliminary data.</text>
</comment>
<protein>
    <recommendedName>
        <fullName evidence="3">C2 domain-containing protein</fullName>
    </recommendedName>
</protein>
<sequence length="167" mass="19242">MSHPPFSPDIAPSDYFLFRSLETMLKWTNCSDETELIAAVSTIPSRISQAELYKAINSWIDHLEVVVATGDMYLLMSQNLLKSDTKLQHIYSKISSSDSFQMSRKIRPMDIFSNLQLQIYEEEDLGYVNRVVKFNNISVRNLKKIDSFGKSDPFVTFKAVDEKREIC</sequence>
<dbReference type="GO" id="GO:0003676">
    <property type="term" value="F:nucleic acid binding"/>
    <property type="evidence" value="ECO:0007669"/>
    <property type="project" value="InterPro"/>
</dbReference>
<evidence type="ECO:0000313" key="2">
    <source>
        <dbReference type="Proteomes" id="UP000324800"/>
    </source>
</evidence>
<dbReference type="AlphaFoldDB" id="A0A5J4WRY5"/>
<proteinExistence type="predicted"/>
<accession>A0A5J4WRY5</accession>
<name>A0A5J4WRY5_9EUKA</name>
<organism evidence="1 2">
    <name type="scientific">Streblomastix strix</name>
    <dbReference type="NCBI Taxonomy" id="222440"/>
    <lineage>
        <taxon>Eukaryota</taxon>
        <taxon>Metamonada</taxon>
        <taxon>Preaxostyla</taxon>
        <taxon>Oxymonadida</taxon>
        <taxon>Streblomastigidae</taxon>
        <taxon>Streblomastix</taxon>
    </lineage>
</organism>
<dbReference type="Proteomes" id="UP000324800">
    <property type="component" value="Unassembled WGS sequence"/>
</dbReference>
<reference evidence="1 2" key="1">
    <citation type="submission" date="2019-03" db="EMBL/GenBank/DDBJ databases">
        <title>Single cell metagenomics reveals metabolic interactions within the superorganism composed of flagellate Streblomastix strix and complex community of Bacteroidetes bacteria on its surface.</title>
        <authorList>
            <person name="Treitli S.C."/>
            <person name="Kolisko M."/>
            <person name="Husnik F."/>
            <person name="Keeling P."/>
            <person name="Hampl V."/>
        </authorList>
    </citation>
    <scope>NUCLEOTIDE SEQUENCE [LARGE SCALE GENOMIC DNA]</scope>
    <source>
        <strain evidence="1">ST1C</strain>
    </source>
</reference>
<evidence type="ECO:0008006" key="3">
    <source>
        <dbReference type="Google" id="ProtNLM"/>
    </source>
</evidence>
<dbReference type="InterPro" id="IPR036397">
    <property type="entry name" value="RNaseH_sf"/>
</dbReference>